<dbReference type="Gene3D" id="1.10.287.130">
    <property type="match status" value="1"/>
</dbReference>
<evidence type="ECO:0000313" key="7">
    <source>
        <dbReference type="Proteomes" id="UP000680067"/>
    </source>
</evidence>
<feature type="coiled-coil region" evidence="3">
    <location>
        <begin position="348"/>
        <end position="378"/>
    </location>
</feature>
<keyword evidence="6" id="KW-0418">Kinase</keyword>
<dbReference type="SMART" id="SM00387">
    <property type="entry name" value="HATPase_c"/>
    <property type="match status" value="1"/>
</dbReference>
<dbReference type="EMBL" id="JAGSPN010000005">
    <property type="protein sequence ID" value="MBR7782297.1"/>
    <property type="molecule type" value="Genomic_DNA"/>
</dbReference>
<dbReference type="Gene3D" id="3.30.565.10">
    <property type="entry name" value="Histidine kinase-like ATPase, C-terminal domain"/>
    <property type="match status" value="1"/>
</dbReference>
<dbReference type="InterPro" id="IPR003594">
    <property type="entry name" value="HATPase_dom"/>
</dbReference>
<keyword evidence="4" id="KW-1133">Transmembrane helix</keyword>
<keyword evidence="4" id="KW-0812">Transmembrane</keyword>
<feature type="transmembrane region" description="Helical" evidence="4">
    <location>
        <begin position="261"/>
        <end position="283"/>
    </location>
</feature>
<protein>
    <recommendedName>
        <fullName evidence="2">histidine kinase</fullName>
        <ecNumber evidence="2">2.7.13.3</ecNumber>
    </recommendedName>
</protein>
<evidence type="ECO:0000256" key="2">
    <source>
        <dbReference type="ARBA" id="ARBA00012438"/>
    </source>
</evidence>
<dbReference type="InterPro" id="IPR036890">
    <property type="entry name" value="HATPase_C_sf"/>
</dbReference>
<sequence>MPISRIRHFSVRQRMAFLAAYFAAVIGILLALLLYEHASYLEDHQMSMGMTESEIQLLNLRRDEKDFIARLKPEYLQKFEARSEALSNKIDQWFSVLERAGFHSQKMPMLQQAMLTYRVNFLEYVEYRRQLGIYKNEGLSDELNRLSIRMISDLAEDKRNFKTGLVRLQSLHQLFLFDPQDDLLHEFERLATEMQPGLPASHQQMFREYRDHFQNVVRISSLMGYSENEGTHYLLRKAAHEMEQDFQALSVLVSDFTAFRYVQRVTIILCCSALLILLSAMVLRRIAHSISFPLRQLKADVELLRQGRRDLIFEFESDEIGKVFASLREFQNDLAQLDEMQEKDRAHQQVLMQEKKKLEDALEALKEAQSQLVQSEKLASLGSLVAGVAHEINTPLGIALTMGTTFSDHLRDFFRQMQAGQLRRTYVEEFQRDSEEGLQVMQTALHRAAHLIQSFKQVAVDQASEERRLFNLQQTVQGILQTLHHMTKRRAIDIQVLIPETIFLDSYPGPFGQVISNLVNNTLLHAFTEEQTGSITISAIQEEQRVLLSFSDNGAGIPAKNLSRIFEPFFTTKLGQGGSGLGLNIVYNIVTGILGGEITVDSEPGEGACFHLILPVTVPEKEKTHE</sequence>
<evidence type="ECO:0000256" key="3">
    <source>
        <dbReference type="SAM" id="Coils"/>
    </source>
</evidence>
<keyword evidence="4" id="KW-0472">Membrane</keyword>
<dbReference type="PROSITE" id="PS50109">
    <property type="entry name" value="HIS_KIN"/>
    <property type="match status" value="1"/>
</dbReference>
<comment type="caution">
    <text evidence="6">The sequence shown here is derived from an EMBL/GenBank/DDBJ whole genome shotgun (WGS) entry which is preliminary data.</text>
</comment>
<keyword evidence="6" id="KW-0808">Transferase</keyword>
<dbReference type="InterPro" id="IPR005467">
    <property type="entry name" value="His_kinase_dom"/>
</dbReference>
<dbReference type="GO" id="GO:0000155">
    <property type="term" value="F:phosphorelay sensor kinase activity"/>
    <property type="evidence" value="ECO:0007669"/>
    <property type="project" value="InterPro"/>
</dbReference>
<dbReference type="InterPro" id="IPR036097">
    <property type="entry name" value="HisK_dim/P_sf"/>
</dbReference>
<dbReference type="PANTHER" id="PTHR43065">
    <property type="entry name" value="SENSOR HISTIDINE KINASE"/>
    <property type="match status" value="1"/>
</dbReference>
<feature type="domain" description="Histidine kinase" evidence="5">
    <location>
        <begin position="387"/>
        <end position="618"/>
    </location>
</feature>
<dbReference type="Pfam" id="PF02518">
    <property type="entry name" value="HATPase_c"/>
    <property type="match status" value="1"/>
</dbReference>
<keyword evidence="3" id="KW-0175">Coiled coil</keyword>
<name>A0A941DJS0_9BURK</name>
<proteinExistence type="predicted"/>
<reference evidence="6" key="1">
    <citation type="submission" date="2021-04" db="EMBL/GenBank/DDBJ databases">
        <title>novel species isolated from subtropical streams in China.</title>
        <authorList>
            <person name="Lu H."/>
        </authorList>
    </citation>
    <scope>NUCLEOTIDE SEQUENCE</scope>
    <source>
        <strain evidence="6">LFS511W</strain>
    </source>
</reference>
<gene>
    <name evidence="6" type="ORF">KDM89_09095</name>
</gene>
<dbReference type="SUPFAM" id="SSF47384">
    <property type="entry name" value="Homodimeric domain of signal transducing histidine kinase"/>
    <property type="match status" value="1"/>
</dbReference>
<evidence type="ECO:0000313" key="6">
    <source>
        <dbReference type="EMBL" id="MBR7782297.1"/>
    </source>
</evidence>
<dbReference type="SUPFAM" id="SSF55874">
    <property type="entry name" value="ATPase domain of HSP90 chaperone/DNA topoisomerase II/histidine kinase"/>
    <property type="match status" value="1"/>
</dbReference>
<accession>A0A941DJS0</accession>
<dbReference type="RefSeq" id="WP_212687629.1">
    <property type="nucleotide sequence ID" value="NZ_JAGSPN010000005.1"/>
</dbReference>
<dbReference type="Proteomes" id="UP000680067">
    <property type="component" value="Unassembled WGS sequence"/>
</dbReference>
<dbReference type="Gene3D" id="6.10.340.10">
    <property type="match status" value="1"/>
</dbReference>
<evidence type="ECO:0000256" key="4">
    <source>
        <dbReference type="SAM" id="Phobius"/>
    </source>
</evidence>
<evidence type="ECO:0000259" key="5">
    <source>
        <dbReference type="PROSITE" id="PS50109"/>
    </source>
</evidence>
<comment type="catalytic activity">
    <reaction evidence="1">
        <text>ATP + protein L-histidine = ADP + protein N-phospho-L-histidine.</text>
        <dbReference type="EC" id="2.7.13.3"/>
    </reaction>
</comment>
<organism evidence="6 7">
    <name type="scientific">Undibacterium luofuense</name>
    <dbReference type="NCBI Taxonomy" id="2828733"/>
    <lineage>
        <taxon>Bacteria</taxon>
        <taxon>Pseudomonadati</taxon>
        <taxon>Pseudomonadota</taxon>
        <taxon>Betaproteobacteria</taxon>
        <taxon>Burkholderiales</taxon>
        <taxon>Oxalobacteraceae</taxon>
        <taxon>Undibacterium</taxon>
    </lineage>
</organism>
<dbReference type="EC" id="2.7.13.3" evidence="2"/>
<evidence type="ECO:0000256" key="1">
    <source>
        <dbReference type="ARBA" id="ARBA00000085"/>
    </source>
</evidence>
<keyword evidence="7" id="KW-1185">Reference proteome</keyword>
<dbReference type="PRINTS" id="PR00344">
    <property type="entry name" value="BCTRLSENSOR"/>
</dbReference>
<dbReference type="AlphaFoldDB" id="A0A941DJS0"/>
<dbReference type="InterPro" id="IPR004358">
    <property type="entry name" value="Sig_transdc_His_kin-like_C"/>
</dbReference>